<proteinExistence type="predicted"/>
<evidence type="ECO:0000313" key="1">
    <source>
        <dbReference type="EMBL" id="APT74227.1"/>
    </source>
</evidence>
<dbReference type="RefSeq" id="WP_012057495.1">
    <property type="nucleotide sequence ID" value="NZ_CP007389.1"/>
</dbReference>
<dbReference type="EMBL" id="CP007389">
    <property type="protein sequence ID" value="APT74227.1"/>
    <property type="molecule type" value="Genomic_DNA"/>
</dbReference>
<sequence>MRFIDSFVFKYVKKDKKNLLLNAVKDLSKLSELGLSVSIKPNENVGRLRLELYETDEVKDLLLFKGLLFTSIDEIDFSLLRDYSEISLPNGIILDYKISEVLGDIVKGLILDNDFVYAVVDEEKTNDFTNKELAKLVLKHIVEDIFEGEFNEDNYEIEIETEITDYFI</sequence>
<organism evidence="1 2">
    <name type="scientific">Thermosipho melanesiensis</name>
    <dbReference type="NCBI Taxonomy" id="46541"/>
    <lineage>
        <taxon>Bacteria</taxon>
        <taxon>Thermotogati</taxon>
        <taxon>Thermotogota</taxon>
        <taxon>Thermotogae</taxon>
        <taxon>Thermotogales</taxon>
        <taxon>Fervidobacteriaceae</taxon>
        <taxon>Thermosipho</taxon>
    </lineage>
</organism>
<dbReference type="Proteomes" id="UP000185490">
    <property type="component" value="Chromosome"/>
</dbReference>
<protein>
    <submittedName>
        <fullName evidence="1">Uncharacterized protein</fullName>
    </submittedName>
</protein>
<name>A0ABM6GFB2_9BACT</name>
<accession>A0ABM6GFB2</accession>
<keyword evidence="2" id="KW-1185">Reference proteome</keyword>
<gene>
    <name evidence="1" type="ORF">BW47_06840</name>
</gene>
<evidence type="ECO:0000313" key="2">
    <source>
        <dbReference type="Proteomes" id="UP000185490"/>
    </source>
</evidence>
<reference evidence="1 2" key="1">
    <citation type="submission" date="2014-02" db="EMBL/GenBank/DDBJ databases">
        <title>Diversity of Thermotogales isolates from hydrothermal vents.</title>
        <authorList>
            <person name="Haverkamp T.H.A."/>
            <person name="Lossouarn J."/>
            <person name="Geslin C."/>
            <person name="Nesbo C.L."/>
        </authorList>
    </citation>
    <scope>NUCLEOTIDE SEQUENCE [LARGE SCALE GENOMIC DNA]</scope>
    <source>
        <strain evidence="1 2">431</strain>
    </source>
</reference>